<accession>A0AAU9CEZ2</accession>
<keyword evidence="10" id="KW-0406">Ion transport</keyword>
<sequence length="487" mass="53501">MKLNYKIILHILGLLLMINGGFMLLCLPFAFAYDLEGQNSWIELLISGLITIAVGAGGFFPTRGHKSHLKKRDGYIIVTFGWLFMSLFATLPYLFSGAIPSFTNAFFETVSGYTTTGASILNNIEELPMGILTWRSMTQWIGGMGIIVLTVAIMPILGMGGIRLFSAESPGLSPDKLKPRIADTAKRLWIIYAGLTAMEVVLLMFGGMSFVEAFNHSLTTMATGGFSTKQDSIAFYDNAYLQYVLIVFMFLAGTNFSMTYMLFKGRFKKIWNNEEFRFYSLMTIVATLIVATVVLAVSGHGAERSFRDALFQVVSIVTTTGYVSADYTAWMPFVTLIFFVLMFIGASAGSTAGGVKVIRHIILFKNSLQEFKRQLHPQGVIPVRIDGKAISNETTFNVLAFMIVYIIIFAVGSILMSMTGVDFMTAIGAVATSLGNIGPGVGSVGPVDNFAHLPLAGKWLLSFLMLLGRLELFTVLVILSPAFWKDY</sequence>
<evidence type="ECO:0000256" key="7">
    <source>
        <dbReference type="ARBA" id="ARBA00022692"/>
    </source>
</evidence>
<keyword evidence="3" id="KW-0813">Transport</keyword>
<feature type="binding site" evidence="12">
    <location>
        <position position="319"/>
    </location>
    <ligand>
        <name>K(+)</name>
        <dbReference type="ChEBI" id="CHEBI:29103"/>
    </ligand>
</feature>
<keyword evidence="11 13" id="KW-0472">Membrane</keyword>
<dbReference type="PANTHER" id="PTHR32024:SF2">
    <property type="entry name" value="TRK SYSTEM POTASSIUM UPTAKE PROTEIN TRKG-RELATED"/>
    <property type="match status" value="1"/>
</dbReference>
<dbReference type="RefSeq" id="WP_338393178.1">
    <property type="nucleotide sequence ID" value="NZ_AP025314.1"/>
</dbReference>
<feature type="transmembrane region" description="Helical" evidence="13">
    <location>
        <begin position="7"/>
        <end position="32"/>
    </location>
</feature>
<dbReference type="Proteomes" id="UP001348817">
    <property type="component" value="Chromosome"/>
</dbReference>
<dbReference type="Pfam" id="PF02386">
    <property type="entry name" value="TrkH"/>
    <property type="match status" value="1"/>
</dbReference>
<feature type="transmembrane region" description="Helical" evidence="13">
    <location>
        <begin position="275"/>
        <end position="297"/>
    </location>
</feature>
<evidence type="ECO:0000256" key="12">
    <source>
        <dbReference type="PIRSR" id="PIRSR006247-1"/>
    </source>
</evidence>
<keyword evidence="5" id="KW-0997">Cell inner membrane</keyword>
<feature type="transmembrane region" description="Helical" evidence="13">
    <location>
        <begin position="187"/>
        <end position="211"/>
    </location>
</feature>
<dbReference type="PANTHER" id="PTHR32024">
    <property type="entry name" value="TRK SYSTEM POTASSIUM UPTAKE PROTEIN TRKG-RELATED"/>
    <property type="match status" value="1"/>
</dbReference>
<dbReference type="PIRSF" id="PIRSF006247">
    <property type="entry name" value="TrkH"/>
    <property type="match status" value="1"/>
</dbReference>
<feature type="binding site" evidence="12">
    <location>
        <position position="115"/>
    </location>
    <ligand>
        <name>K(+)</name>
        <dbReference type="ChEBI" id="CHEBI:29103"/>
    </ligand>
</feature>
<evidence type="ECO:0000256" key="9">
    <source>
        <dbReference type="ARBA" id="ARBA00022989"/>
    </source>
</evidence>
<dbReference type="GO" id="GO:0005886">
    <property type="term" value="C:plasma membrane"/>
    <property type="evidence" value="ECO:0007669"/>
    <property type="project" value="UniProtKB-SubCell"/>
</dbReference>
<evidence type="ECO:0000256" key="13">
    <source>
        <dbReference type="SAM" id="Phobius"/>
    </source>
</evidence>
<feature type="transmembrane region" description="Helical" evidence="13">
    <location>
        <begin position="394"/>
        <end position="416"/>
    </location>
</feature>
<comment type="similarity">
    <text evidence="2">Belongs to the TrkH potassium transport family.</text>
</comment>
<evidence type="ECO:0000256" key="2">
    <source>
        <dbReference type="ARBA" id="ARBA00009137"/>
    </source>
</evidence>
<evidence type="ECO:0000313" key="14">
    <source>
        <dbReference type="EMBL" id="BDD07880.1"/>
    </source>
</evidence>
<dbReference type="GO" id="GO:0015379">
    <property type="term" value="F:potassium:chloride symporter activity"/>
    <property type="evidence" value="ECO:0007669"/>
    <property type="project" value="InterPro"/>
</dbReference>
<organism evidence="14 15">
    <name type="scientific">Fulvitalea axinellae</name>
    <dbReference type="NCBI Taxonomy" id="1182444"/>
    <lineage>
        <taxon>Bacteria</taxon>
        <taxon>Pseudomonadati</taxon>
        <taxon>Bacteroidota</taxon>
        <taxon>Cytophagia</taxon>
        <taxon>Cytophagales</taxon>
        <taxon>Persicobacteraceae</taxon>
        <taxon>Fulvitalea</taxon>
    </lineage>
</organism>
<name>A0AAU9CEZ2_9BACT</name>
<feature type="transmembrane region" description="Helical" evidence="13">
    <location>
        <begin position="44"/>
        <end position="62"/>
    </location>
</feature>
<feature type="transmembrane region" description="Helical" evidence="13">
    <location>
        <begin position="240"/>
        <end position="263"/>
    </location>
</feature>
<evidence type="ECO:0000256" key="3">
    <source>
        <dbReference type="ARBA" id="ARBA00022448"/>
    </source>
</evidence>
<evidence type="ECO:0000256" key="8">
    <source>
        <dbReference type="ARBA" id="ARBA00022958"/>
    </source>
</evidence>
<keyword evidence="8 12" id="KW-0630">Potassium</keyword>
<evidence type="ECO:0000256" key="1">
    <source>
        <dbReference type="ARBA" id="ARBA00004429"/>
    </source>
</evidence>
<keyword evidence="12" id="KW-0479">Metal-binding</keyword>
<dbReference type="AlphaFoldDB" id="A0AAU9CEZ2"/>
<feature type="transmembrane region" description="Helical" evidence="13">
    <location>
        <begin position="459"/>
        <end position="484"/>
    </location>
</feature>
<dbReference type="InterPro" id="IPR004772">
    <property type="entry name" value="TrkH"/>
</dbReference>
<evidence type="ECO:0000256" key="6">
    <source>
        <dbReference type="ARBA" id="ARBA00022538"/>
    </source>
</evidence>
<evidence type="ECO:0000256" key="5">
    <source>
        <dbReference type="ARBA" id="ARBA00022519"/>
    </source>
</evidence>
<reference evidence="14 15" key="1">
    <citation type="submission" date="2021-12" db="EMBL/GenBank/DDBJ databases">
        <title>Genome sequencing of bacteria with rrn-lacking chromosome and rrn-plasmid.</title>
        <authorList>
            <person name="Anda M."/>
            <person name="Iwasaki W."/>
        </authorList>
    </citation>
    <scope>NUCLEOTIDE SEQUENCE [LARGE SCALE GENOMIC DNA]</scope>
    <source>
        <strain evidence="14 15">DSM 100852</strain>
    </source>
</reference>
<protein>
    <submittedName>
        <fullName evidence="14">Potassium transporter</fullName>
    </submittedName>
</protein>
<dbReference type="KEGG" id="fax:FUAX_03120"/>
<evidence type="ECO:0000313" key="15">
    <source>
        <dbReference type="Proteomes" id="UP001348817"/>
    </source>
</evidence>
<feature type="binding site" evidence="12">
    <location>
        <position position="116"/>
    </location>
    <ligand>
        <name>K(+)</name>
        <dbReference type="ChEBI" id="CHEBI:29103"/>
    </ligand>
</feature>
<feature type="transmembrane region" description="Helical" evidence="13">
    <location>
        <begin position="330"/>
        <end position="355"/>
    </location>
</feature>
<comment type="subcellular location">
    <subcellularLocation>
        <location evidence="1">Cell inner membrane</location>
        <topology evidence="1">Multi-pass membrane protein</topology>
    </subcellularLocation>
</comment>
<feature type="binding site" evidence="12">
    <location>
        <position position="320"/>
    </location>
    <ligand>
        <name>K(+)</name>
        <dbReference type="ChEBI" id="CHEBI:29103"/>
    </ligand>
</feature>
<feature type="transmembrane region" description="Helical" evidence="13">
    <location>
        <begin position="140"/>
        <end position="166"/>
    </location>
</feature>
<keyword evidence="6" id="KW-0633">Potassium transport</keyword>
<dbReference type="InterPro" id="IPR003445">
    <property type="entry name" value="Cat_transpt"/>
</dbReference>
<keyword evidence="9 13" id="KW-1133">Transmembrane helix</keyword>
<dbReference type="GO" id="GO:0046872">
    <property type="term" value="F:metal ion binding"/>
    <property type="evidence" value="ECO:0007669"/>
    <property type="project" value="UniProtKB-KW"/>
</dbReference>
<proteinExistence type="inferred from homology"/>
<feature type="binding site" evidence="12">
    <location>
        <position position="436"/>
    </location>
    <ligand>
        <name>K(+)</name>
        <dbReference type="ChEBI" id="CHEBI:29103"/>
    </ligand>
</feature>
<feature type="binding site" evidence="12">
    <location>
        <position position="224"/>
    </location>
    <ligand>
        <name>K(+)</name>
        <dbReference type="ChEBI" id="CHEBI:29103"/>
    </ligand>
</feature>
<dbReference type="EMBL" id="AP025314">
    <property type="protein sequence ID" value="BDD07880.1"/>
    <property type="molecule type" value="Genomic_DNA"/>
</dbReference>
<evidence type="ECO:0000256" key="11">
    <source>
        <dbReference type="ARBA" id="ARBA00023136"/>
    </source>
</evidence>
<feature type="transmembrane region" description="Helical" evidence="13">
    <location>
        <begin position="74"/>
        <end position="95"/>
    </location>
</feature>
<evidence type="ECO:0000256" key="10">
    <source>
        <dbReference type="ARBA" id="ARBA00023065"/>
    </source>
</evidence>
<keyword evidence="4" id="KW-1003">Cell membrane</keyword>
<keyword evidence="15" id="KW-1185">Reference proteome</keyword>
<keyword evidence="7 13" id="KW-0812">Transmembrane</keyword>
<evidence type="ECO:0000256" key="4">
    <source>
        <dbReference type="ARBA" id="ARBA00022475"/>
    </source>
</evidence>
<gene>
    <name evidence="14" type="ORF">FUAX_03120</name>
</gene>